<dbReference type="GO" id="GO:0051537">
    <property type="term" value="F:2 iron, 2 sulfur cluster binding"/>
    <property type="evidence" value="ECO:0007669"/>
    <property type="project" value="UniProtKB-KW"/>
</dbReference>
<dbReference type="AlphaFoldDB" id="A0A7D5L9H6"/>
<dbReference type="PROSITE" id="PS51296">
    <property type="entry name" value="RIESKE"/>
    <property type="match status" value="1"/>
</dbReference>
<evidence type="ECO:0000256" key="3">
    <source>
        <dbReference type="ARBA" id="ARBA00023004"/>
    </source>
</evidence>
<evidence type="ECO:0000256" key="2">
    <source>
        <dbReference type="ARBA" id="ARBA00022723"/>
    </source>
</evidence>
<dbReference type="KEGG" id="halu:HUG12_05130"/>
<dbReference type="Gene3D" id="2.102.10.10">
    <property type="entry name" value="Rieske [2Fe-2S] iron-sulphur domain"/>
    <property type="match status" value="1"/>
</dbReference>
<evidence type="ECO:0000259" key="6">
    <source>
        <dbReference type="PROSITE" id="PS51296"/>
    </source>
</evidence>
<dbReference type="RefSeq" id="WP_179267731.1">
    <property type="nucleotide sequence ID" value="NZ_CP058579.1"/>
</dbReference>
<accession>A0A7D5L9H6</accession>
<reference evidence="7 8" key="1">
    <citation type="submission" date="2020-06" db="EMBL/GenBank/DDBJ databases">
        <title>NJ-3-1, isolated from saline soil.</title>
        <authorList>
            <person name="Cui H.L."/>
            <person name="Shi X."/>
        </authorList>
    </citation>
    <scope>NUCLEOTIDE SEQUENCE [LARGE SCALE GENOMIC DNA]</scope>
    <source>
        <strain evidence="7 8">NJ-3-1</strain>
    </source>
</reference>
<proteinExistence type="predicted"/>
<gene>
    <name evidence="7" type="ORF">HUG12_05130</name>
</gene>
<keyword evidence="1" id="KW-0001">2Fe-2S</keyword>
<evidence type="ECO:0000256" key="1">
    <source>
        <dbReference type="ARBA" id="ARBA00022714"/>
    </source>
</evidence>
<dbReference type="GO" id="GO:0046872">
    <property type="term" value="F:metal ion binding"/>
    <property type="evidence" value="ECO:0007669"/>
    <property type="project" value="UniProtKB-KW"/>
</dbReference>
<organism evidence="7 8">
    <name type="scientific">Halorarum salinum</name>
    <dbReference type="NCBI Taxonomy" id="2743089"/>
    <lineage>
        <taxon>Archaea</taxon>
        <taxon>Methanobacteriati</taxon>
        <taxon>Methanobacteriota</taxon>
        <taxon>Stenosarchaea group</taxon>
        <taxon>Halobacteria</taxon>
        <taxon>Halobacteriales</taxon>
        <taxon>Haloferacaceae</taxon>
        <taxon>Halorarum</taxon>
    </lineage>
</organism>
<dbReference type="Pfam" id="PF00355">
    <property type="entry name" value="Rieske"/>
    <property type="match status" value="1"/>
</dbReference>
<dbReference type="PANTHER" id="PTHR21496">
    <property type="entry name" value="FERREDOXIN-RELATED"/>
    <property type="match status" value="1"/>
</dbReference>
<keyword evidence="3" id="KW-0408">Iron</keyword>
<evidence type="ECO:0000313" key="7">
    <source>
        <dbReference type="EMBL" id="QLG61147.1"/>
    </source>
</evidence>
<name>A0A7D5L9H6_9EURY</name>
<keyword evidence="2" id="KW-0479">Metal-binding</keyword>
<feature type="domain" description="Rieske" evidence="6">
    <location>
        <begin position="30"/>
        <end position="146"/>
    </location>
</feature>
<evidence type="ECO:0000256" key="4">
    <source>
        <dbReference type="ARBA" id="ARBA00023014"/>
    </source>
</evidence>
<feature type="region of interest" description="Disordered" evidence="5">
    <location>
        <begin position="1"/>
        <end position="26"/>
    </location>
</feature>
<dbReference type="SUPFAM" id="SSF50022">
    <property type="entry name" value="ISP domain"/>
    <property type="match status" value="1"/>
</dbReference>
<keyword evidence="8" id="KW-1185">Reference proteome</keyword>
<dbReference type="OrthoDB" id="6837at2157"/>
<dbReference type="GeneID" id="56036819"/>
<dbReference type="EMBL" id="CP058579">
    <property type="protein sequence ID" value="QLG61147.1"/>
    <property type="molecule type" value="Genomic_DNA"/>
</dbReference>
<dbReference type="InterPro" id="IPR017941">
    <property type="entry name" value="Rieske_2Fe-2S"/>
</dbReference>
<evidence type="ECO:0000313" key="8">
    <source>
        <dbReference type="Proteomes" id="UP000509626"/>
    </source>
</evidence>
<dbReference type="PANTHER" id="PTHR21496:SF23">
    <property type="entry name" value="3-PHENYLPROPIONATE_CINNAMIC ACID DIOXYGENASE FERREDOXIN SUBUNIT"/>
    <property type="match status" value="1"/>
</dbReference>
<sequence length="148" mass="16095">MAAEDDPDADETGTNDPDPAEGDLDTSELTRVADLDAFEDVDRIIVDVEGREIAVFAVDGEFHAVSNYCVHQGGPVCEGMLSGGLSVEDPANADDRAELDYSYADRLVSCPWHGWEFDVVTGEHLARPKYRLPTYDVVVDDGAVYLDA</sequence>
<dbReference type="Proteomes" id="UP000509626">
    <property type="component" value="Chromosome"/>
</dbReference>
<dbReference type="InterPro" id="IPR036922">
    <property type="entry name" value="Rieske_2Fe-2S_sf"/>
</dbReference>
<protein>
    <submittedName>
        <fullName evidence="7">Rieske (2Fe-2S) protein</fullName>
    </submittedName>
</protein>
<evidence type="ECO:0000256" key="5">
    <source>
        <dbReference type="SAM" id="MobiDB-lite"/>
    </source>
</evidence>
<keyword evidence="4" id="KW-0411">Iron-sulfur</keyword>